<evidence type="ECO:0000259" key="2">
    <source>
        <dbReference type="Pfam" id="PF09992"/>
    </source>
</evidence>
<dbReference type="OrthoDB" id="5515706at2"/>
<proteinExistence type="predicted"/>
<feature type="signal peptide" evidence="1">
    <location>
        <begin position="1"/>
        <end position="21"/>
    </location>
</feature>
<accession>A0A1M5TIB2</accession>
<evidence type="ECO:0000313" key="4">
    <source>
        <dbReference type="Proteomes" id="UP000184221"/>
    </source>
</evidence>
<dbReference type="Proteomes" id="UP000184221">
    <property type="component" value="Unassembled WGS sequence"/>
</dbReference>
<sequence length="249" mass="27194">MLRASFAALALCVSLGTSVGAAVSCEERSFDGLRYTACHVDPREDDLRLFLNGPSGERYGQFSAIDAVLQAENARLAFAMNGGMYHEDRAPVGHYIEDGQEVMRVIPNAGPGNFGLLPNGVFCIREDRADVIETLDYAAARPECRFATQSGPMLVIDGKLHPRFLPDSTSRYIRNGVGTSGDGTEVVFVISDDAVTFHEFGRIFRDDLKLPQALFLDGSVSRLHAPQLNRSDFGRWLGPIVGVVEPLTE</sequence>
<protein>
    <submittedName>
        <fullName evidence="3">Uncharacterized protein YigE, DUF2233 family</fullName>
    </submittedName>
</protein>
<keyword evidence="1" id="KW-0732">Signal</keyword>
<evidence type="ECO:0000256" key="1">
    <source>
        <dbReference type="SAM" id="SignalP"/>
    </source>
</evidence>
<dbReference type="InterPro" id="IPR018711">
    <property type="entry name" value="NAGPA"/>
</dbReference>
<dbReference type="STRING" id="996342.SAMN05443551_2241"/>
<reference evidence="3 4" key="1">
    <citation type="submission" date="2016-11" db="EMBL/GenBank/DDBJ databases">
        <authorList>
            <person name="Jaros S."/>
            <person name="Januszkiewicz K."/>
            <person name="Wedrychowicz H."/>
        </authorList>
    </citation>
    <scope>NUCLEOTIDE SEQUENCE [LARGE SCALE GENOMIC DNA]</scope>
    <source>
        <strain evidence="3 4">DSM 29431</strain>
    </source>
</reference>
<feature type="domain" description="Phosphodiester glycosidase" evidence="2">
    <location>
        <begin position="76"/>
        <end position="221"/>
    </location>
</feature>
<dbReference type="Pfam" id="PF09992">
    <property type="entry name" value="NAGPA"/>
    <property type="match status" value="1"/>
</dbReference>
<feature type="chain" id="PRO_5012296595" evidence="1">
    <location>
        <begin position="22"/>
        <end position="249"/>
    </location>
</feature>
<gene>
    <name evidence="3" type="ORF">SAMN05443551_2241</name>
</gene>
<name>A0A1M5TIB2_9RHOB</name>
<evidence type="ECO:0000313" key="3">
    <source>
        <dbReference type="EMBL" id="SHH50401.1"/>
    </source>
</evidence>
<dbReference type="EMBL" id="FQXC01000003">
    <property type="protein sequence ID" value="SHH50401.1"/>
    <property type="molecule type" value="Genomic_DNA"/>
</dbReference>
<organism evidence="3 4">
    <name type="scientific">Marivita hallyeonensis</name>
    <dbReference type="NCBI Taxonomy" id="996342"/>
    <lineage>
        <taxon>Bacteria</taxon>
        <taxon>Pseudomonadati</taxon>
        <taxon>Pseudomonadota</taxon>
        <taxon>Alphaproteobacteria</taxon>
        <taxon>Rhodobacterales</taxon>
        <taxon>Roseobacteraceae</taxon>
        <taxon>Marivita</taxon>
    </lineage>
</organism>
<dbReference type="PROSITE" id="PS51257">
    <property type="entry name" value="PROKAR_LIPOPROTEIN"/>
    <property type="match status" value="1"/>
</dbReference>
<dbReference type="RefSeq" id="WP_072777614.1">
    <property type="nucleotide sequence ID" value="NZ_FQXC01000003.1"/>
</dbReference>
<keyword evidence="4" id="KW-1185">Reference proteome</keyword>
<dbReference type="AlphaFoldDB" id="A0A1M5TIB2"/>